<dbReference type="Proteomes" id="UP000479190">
    <property type="component" value="Unassembled WGS sequence"/>
</dbReference>
<reference evidence="2 3" key="1">
    <citation type="submission" date="2020-02" db="EMBL/GenBank/DDBJ databases">
        <authorList>
            <person name="Ferguson B K."/>
        </authorList>
    </citation>
    <scope>NUCLEOTIDE SEQUENCE [LARGE SCALE GENOMIC DNA]</scope>
</reference>
<gene>
    <name evidence="2" type="ORF">TBRA_LOCUS781</name>
</gene>
<feature type="region of interest" description="Disordered" evidence="1">
    <location>
        <begin position="327"/>
        <end position="352"/>
    </location>
</feature>
<feature type="compositionally biased region" description="Basic residues" evidence="1">
    <location>
        <begin position="154"/>
        <end position="174"/>
    </location>
</feature>
<sequence length="452" mass="49344">MPAMCDHAADGSEKGDTTIDGVASCRIGVDHDDDVTQHNVEMIMSENLSGECAIEDSLRHGVLGLSAARIMIAGPKVSPWHEYHQLRARGLRTKDRNGRLSTGHTLAGNFMLRARVCACRNSLAANSRLWPAAEVAAESATAPAAAPITSPAKRSTRGRRSAGSKSSPWRRRSSRPSIWRVPSGPSSRLVSESTDQVAEKARGRDGDGEATPGGGRRRRQRRARGPVQRRPRVLGGAHEPPSVEPPASRASSASQPAASATPAAAAPPPDAGQQQRWPPADHGLVLGLELVVRLVGRNGSQAPETGTRSAAVLIQRAALAYVGRAEHEKERRGLAREREHHPYSSRTRTTDREIERSGYPLVVCGLRARNLATHTHTATIRDDDVHLYILRIPTYIYIHTYIYTYLTLATYTQPLSLYSHQHTWFDIIAICTHTLSQTIALYIVPLYIDPTL</sequence>
<keyword evidence="3" id="KW-1185">Reference proteome</keyword>
<dbReference type="EMBL" id="CADCXV010000158">
    <property type="protein sequence ID" value="CAB0028626.1"/>
    <property type="molecule type" value="Genomic_DNA"/>
</dbReference>
<organism evidence="2 3">
    <name type="scientific">Trichogramma brassicae</name>
    <dbReference type="NCBI Taxonomy" id="86971"/>
    <lineage>
        <taxon>Eukaryota</taxon>
        <taxon>Metazoa</taxon>
        <taxon>Ecdysozoa</taxon>
        <taxon>Arthropoda</taxon>
        <taxon>Hexapoda</taxon>
        <taxon>Insecta</taxon>
        <taxon>Pterygota</taxon>
        <taxon>Neoptera</taxon>
        <taxon>Endopterygota</taxon>
        <taxon>Hymenoptera</taxon>
        <taxon>Apocrita</taxon>
        <taxon>Proctotrupomorpha</taxon>
        <taxon>Chalcidoidea</taxon>
        <taxon>Trichogrammatidae</taxon>
        <taxon>Trichogramma</taxon>
    </lineage>
</organism>
<feature type="region of interest" description="Disordered" evidence="1">
    <location>
        <begin position="139"/>
        <end position="279"/>
    </location>
</feature>
<proteinExistence type="predicted"/>
<name>A0A6H5HUS8_9HYME</name>
<feature type="compositionally biased region" description="Low complexity" evidence="1">
    <location>
        <begin position="245"/>
        <end position="264"/>
    </location>
</feature>
<evidence type="ECO:0000313" key="2">
    <source>
        <dbReference type="EMBL" id="CAB0028626.1"/>
    </source>
</evidence>
<feature type="compositionally biased region" description="Basic residues" evidence="1">
    <location>
        <begin position="215"/>
        <end position="232"/>
    </location>
</feature>
<evidence type="ECO:0000313" key="3">
    <source>
        <dbReference type="Proteomes" id="UP000479190"/>
    </source>
</evidence>
<dbReference type="AlphaFoldDB" id="A0A6H5HUS8"/>
<feature type="compositionally biased region" description="Basic and acidic residues" evidence="1">
    <location>
        <begin position="197"/>
        <end position="207"/>
    </location>
</feature>
<accession>A0A6H5HUS8</accession>
<feature type="compositionally biased region" description="Low complexity" evidence="1">
    <location>
        <begin position="139"/>
        <end position="152"/>
    </location>
</feature>
<protein>
    <submittedName>
        <fullName evidence="2">Uncharacterized protein</fullName>
    </submittedName>
</protein>
<evidence type="ECO:0000256" key="1">
    <source>
        <dbReference type="SAM" id="MobiDB-lite"/>
    </source>
</evidence>
<feature type="compositionally biased region" description="Polar residues" evidence="1">
    <location>
        <begin position="184"/>
        <end position="196"/>
    </location>
</feature>